<accession>A0A832J4E5</accession>
<dbReference type="EMBL" id="DRNF01000281">
    <property type="protein sequence ID" value="HHJ80874.1"/>
    <property type="molecule type" value="Genomic_DNA"/>
</dbReference>
<dbReference type="GO" id="GO:0003824">
    <property type="term" value="F:catalytic activity"/>
    <property type="evidence" value="ECO:0007669"/>
    <property type="project" value="InterPro"/>
</dbReference>
<dbReference type="InterPro" id="IPR005302">
    <property type="entry name" value="MoCF_Sase_C"/>
</dbReference>
<dbReference type="PANTHER" id="PTHR36930">
    <property type="entry name" value="METAL-SULFUR CLUSTER BIOSYNTHESIS PROTEINS YUAD-RELATED"/>
    <property type="match status" value="1"/>
</dbReference>
<proteinExistence type="predicted"/>
<reference evidence="2" key="1">
    <citation type="journal article" date="2020" name="mSystems">
        <title>Genome- and Community-Level Interaction Insights into Carbon Utilization and Element Cycling Functions of Hydrothermarchaeota in Hydrothermal Sediment.</title>
        <authorList>
            <person name="Zhou Z."/>
            <person name="Liu Y."/>
            <person name="Xu W."/>
            <person name="Pan J."/>
            <person name="Luo Z.H."/>
            <person name="Li M."/>
        </authorList>
    </citation>
    <scope>NUCLEOTIDE SEQUENCE [LARGE SCALE GENOMIC DNA]</scope>
    <source>
        <strain evidence="2">HyVt-505</strain>
    </source>
</reference>
<dbReference type="PROSITE" id="PS51340">
    <property type="entry name" value="MOSC"/>
    <property type="match status" value="1"/>
</dbReference>
<comment type="caution">
    <text evidence="2">The sequence shown here is derived from an EMBL/GenBank/DDBJ whole genome shotgun (WGS) entry which is preliminary data.</text>
</comment>
<organism evidence="2">
    <name type="scientific">Candidatus Tenderia electrophaga</name>
    <dbReference type="NCBI Taxonomy" id="1748243"/>
    <lineage>
        <taxon>Bacteria</taxon>
        <taxon>Pseudomonadati</taxon>
        <taxon>Pseudomonadota</taxon>
        <taxon>Gammaproteobacteria</taxon>
        <taxon>Candidatus Tenderiales</taxon>
        <taxon>Candidatus Tenderiaceae</taxon>
        <taxon>Candidatus Tenderia</taxon>
    </lineage>
</organism>
<dbReference type="GO" id="GO:0030170">
    <property type="term" value="F:pyridoxal phosphate binding"/>
    <property type="evidence" value="ECO:0007669"/>
    <property type="project" value="InterPro"/>
</dbReference>
<dbReference type="Proteomes" id="UP000885832">
    <property type="component" value="Unassembled WGS sequence"/>
</dbReference>
<evidence type="ECO:0000259" key="1">
    <source>
        <dbReference type="PROSITE" id="PS51340"/>
    </source>
</evidence>
<dbReference type="Gene3D" id="2.40.33.20">
    <property type="entry name" value="PK beta-barrel domain-like"/>
    <property type="match status" value="1"/>
</dbReference>
<dbReference type="PANTHER" id="PTHR36930:SF1">
    <property type="entry name" value="MOSC DOMAIN-CONTAINING PROTEIN"/>
    <property type="match status" value="1"/>
</dbReference>
<dbReference type="Pfam" id="PF03473">
    <property type="entry name" value="MOSC"/>
    <property type="match status" value="1"/>
</dbReference>
<name>A0A832J4E5_9GAMM</name>
<evidence type="ECO:0000313" key="2">
    <source>
        <dbReference type="EMBL" id="HHJ80874.1"/>
    </source>
</evidence>
<dbReference type="GO" id="GO:0030151">
    <property type="term" value="F:molybdenum ion binding"/>
    <property type="evidence" value="ECO:0007669"/>
    <property type="project" value="InterPro"/>
</dbReference>
<protein>
    <submittedName>
        <fullName evidence="2">MOSC domain-containing protein</fullName>
    </submittedName>
</protein>
<sequence>MAQLSGIATRAKKRADMQLLQSAAVTLEKGIADDFRGKPGKRQVTVMTQEGWQTACAEAGVDLSWLERRANLLVEGLNLQESVGAIIRIGTVKLLITRETDPCQRMEEAQPGLFAAMAKQWRGGVCCQVLEAGQIAVGDEVELLGGQ</sequence>
<dbReference type="InterPro" id="IPR011037">
    <property type="entry name" value="Pyrv_Knase-like_insert_dom_sf"/>
</dbReference>
<dbReference type="SUPFAM" id="SSF50800">
    <property type="entry name" value="PK beta-barrel domain-like"/>
    <property type="match status" value="1"/>
</dbReference>
<dbReference type="InterPro" id="IPR052716">
    <property type="entry name" value="MOSC_domain"/>
</dbReference>
<gene>
    <name evidence="2" type="ORF">ENJ65_04495</name>
</gene>
<dbReference type="AlphaFoldDB" id="A0A832J4E5"/>
<feature type="domain" description="MOSC" evidence="1">
    <location>
        <begin position="17"/>
        <end position="144"/>
    </location>
</feature>